<keyword evidence="4" id="KW-1185">Reference proteome</keyword>
<accession>A0A1M5MZJ6</accession>
<dbReference type="InterPro" id="IPR053228">
    <property type="entry name" value="Stereospecific_Lipase"/>
</dbReference>
<feature type="signal peptide" evidence="1">
    <location>
        <begin position="1"/>
        <end position="22"/>
    </location>
</feature>
<feature type="chain" id="PRO_5012951572" evidence="1">
    <location>
        <begin position="23"/>
        <end position="362"/>
    </location>
</feature>
<evidence type="ECO:0000313" key="3">
    <source>
        <dbReference type="EMBL" id="SHG82542.1"/>
    </source>
</evidence>
<evidence type="ECO:0000313" key="4">
    <source>
        <dbReference type="Proteomes" id="UP000199758"/>
    </source>
</evidence>
<dbReference type="Proteomes" id="UP000199758">
    <property type="component" value="Unassembled WGS sequence"/>
</dbReference>
<dbReference type="PROSITE" id="PS51257">
    <property type="entry name" value="PROKAR_LIPOPROTEIN"/>
    <property type="match status" value="1"/>
</dbReference>
<dbReference type="InterPro" id="IPR029058">
    <property type="entry name" value="AB_hydrolase_fold"/>
</dbReference>
<dbReference type="RefSeq" id="WP_139250169.1">
    <property type="nucleotide sequence ID" value="NZ_FQWZ01000003.1"/>
</dbReference>
<organism evidence="3 4">
    <name type="scientific">Hydrocarboniphaga daqingensis</name>
    <dbReference type="NCBI Taxonomy" id="490188"/>
    <lineage>
        <taxon>Bacteria</taxon>
        <taxon>Pseudomonadati</taxon>
        <taxon>Pseudomonadota</taxon>
        <taxon>Gammaproteobacteria</taxon>
        <taxon>Nevskiales</taxon>
        <taxon>Nevskiaceae</taxon>
        <taxon>Hydrocarboniphaga</taxon>
    </lineage>
</organism>
<dbReference type="STRING" id="490188.SAMN04488068_1547"/>
<dbReference type="GO" id="GO:0016787">
    <property type="term" value="F:hydrolase activity"/>
    <property type="evidence" value="ECO:0007669"/>
    <property type="project" value="UniProtKB-KW"/>
</dbReference>
<dbReference type="OrthoDB" id="5724113at2"/>
<dbReference type="Gene3D" id="3.40.50.1820">
    <property type="entry name" value="alpha/beta hydrolase"/>
    <property type="match status" value="1"/>
</dbReference>
<reference evidence="3 4" key="1">
    <citation type="submission" date="2016-11" db="EMBL/GenBank/DDBJ databases">
        <authorList>
            <person name="Jaros S."/>
            <person name="Januszkiewicz K."/>
            <person name="Wedrychowicz H."/>
        </authorList>
    </citation>
    <scope>NUCLEOTIDE SEQUENCE [LARGE SCALE GENOMIC DNA]</scope>
    <source>
        <strain evidence="3 4">CGMCC 1.7049</strain>
    </source>
</reference>
<keyword evidence="3" id="KW-0378">Hydrolase</keyword>
<keyword evidence="1" id="KW-0732">Signal</keyword>
<dbReference type="AlphaFoldDB" id="A0A1M5MZJ6"/>
<dbReference type="EMBL" id="FQWZ01000003">
    <property type="protein sequence ID" value="SHG82542.1"/>
    <property type="molecule type" value="Genomic_DNA"/>
</dbReference>
<gene>
    <name evidence="3" type="ORF">SAMN04488068_1547</name>
</gene>
<evidence type="ECO:0000259" key="2">
    <source>
        <dbReference type="Pfam" id="PF12697"/>
    </source>
</evidence>
<protein>
    <submittedName>
        <fullName evidence="3">Alpha/beta hydrolase family protein</fullName>
    </submittedName>
</protein>
<dbReference type="SUPFAM" id="SSF53474">
    <property type="entry name" value="alpha/beta-Hydrolases"/>
    <property type="match status" value="1"/>
</dbReference>
<feature type="domain" description="AB hydrolase-1" evidence="2">
    <location>
        <begin position="75"/>
        <end position="223"/>
    </location>
</feature>
<dbReference type="PANTHER" id="PTHR37574:SF1">
    <property type="entry name" value="LIPASE B"/>
    <property type="match status" value="1"/>
</dbReference>
<sequence>MRTMLAPMRHALLGSLMLLSLAGCGGGDEVLDAAAPDADTFQRLVDADPPLSPSPDALAASLTCTPFTHPDKPAVLLVHGTFTSGFEQYEWTYLPLLQNRGYDVCYVTYPDRGFGDSQISGEYVVHAIRETFRRSGRRIAVVGHSQGVTVVRWALRWFPSTRVAVDDFIAQAGPNQGTANTSVFSTIASLGLIGIPESFHQFNPDSRFIEASNRGDQTPGDVSYTALYTLFDELVQPVQPVPTAALDFGLDNPRVSNILLQDVCPGRIVDHVTIGLNDALTFTLALDAFDHPGPASVERVLAAAGGQTGLCGPLSLLPDLVIPPLPQLLRGIVTIVLKEPSNGLPTLHLSRTEPELQPYAQP</sequence>
<dbReference type="PANTHER" id="PTHR37574">
    <property type="entry name" value="LIPASE B"/>
    <property type="match status" value="1"/>
</dbReference>
<dbReference type="InterPro" id="IPR000073">
    <property type="entry name" value="AB_hydrolase_1"/>
</dbReference>
<proteinExistence type="predicted"/>
<name>A0A1M5MZJ6_9GAMM</name>
<evidence type="ECO:0000256" key="1">
    <source>
        <dbReference type="SAM" id="SignalP"/>
    </source>
</evidence>
<dbReference type="Pfam" id="PF12697">
    <property type="entry name" value="Abhydrolase_6"/>
    <property type="match status" value="1"/>
</dbReference>